<feature type="compositionally biased region" description="Basic and acidic residues" evidence="1">
    <location>
        <begin position="20"/>
        <end position="34"/>
    </location>
</feature>
<feature type="compositionally biased region" description="Low complexity" evidence="1">
    <location>
        <begin position="53"/>
        <end position="62"/>
    </location>
</feature>
<dbReference type="EMBL" id="JANBQB010001143">
    <property type="protein sequence ID" value="KAJ1972136.1"/>
    <property type="molecule type" value="Genomic_DNA"/>
</dbReference>
<evidence type="ECO:0000256" key="1">
    <source>
        <dbReference type="SAM" id="MobiDB-lite"/>
    </source>
</evidence>
<gene>
    <name evidence="2" type="primary">PWP1_1</name>
    <name evidence="2" type="ORF">H4R34_005510</name>
</gene>
<sequence>MITALAWVRRGVAREQPRRYKLDQAEYDRIRSVDAQRNTYSDAEDEDQDQTKGAAAAVTGDAADPELAEYDLDNYDTEDDSDGAMASGKPNRIKVGSKVKGLMYLDDSELLQSQENGNGGKDDDDNGNDSEAEEIQVLPTDNFLVAAKTADEFDQLEVYVYEEDEDHIYVHHDIHIPALALCLEWLDYTPK</sequence>
<evidence type="ECO:0000313" key="2">
    <source>
        <dbReference type="EMBL" id="KAJ1972136.1"/>
    </source>
</evidence>
<comment type="caution">
    <text evidence="2">The sequence shown here is derived from an EMBL/GenBank/DDBJ whole genome shotgun (WGS) entry which is preliminary data.</text>
</comment>
<feature type="non-terminal residue" evidence="2">
    <location>
        <position position="191"/>
    </location>
</feature>
<name>A0A9W8B278_9FUNG</name>
<dbReference type="PANTHER" id="PTHR14091:SF0">
    <property type="entry name" value="PERIODIC TRYPTOPHAN PROTEIN 1 HOMOLOG"/>
    <property type="match status" value="1"/>
</dbReference>
<protein>
    <submittedName>
        <fullName evidence="2">rRNA-processing protein</fullName>
    </submittedName>
</protein>
<dbReference type="InterPro" id="IPR044285">
    <property type="entry name" value="PWP1"/>
</dbReference>
<keyword evidence="3" id="KW-1185">Reference proteome</keyword>
<evidence type="ECO:0000313" key="3">
    <source>
        <dbReference type="Proteomes" id="UP001151582"/>
    </source>
</evidence>
<dbReference type="GO" id="GO:0005634">
    <property type="term" value="C:nucleus"/>
    <property type="evidence" value="ECO:0007669"/>
    <property type="project" value="TreeGrafter"/>
</dbReference>
<dbReference type="OrthoDB" id="270624at2759"/>
<proteinExistence type="predicted"/>
<dbReference type="GO" id="GO:0006364">
    <property type="term" value="P:rRNA processing"/>
    <property type="evidence" value="ECO:0007669"/>
    <property type="project" value="InterPro"/>
</dbReference>
<feature type="compositionally biased region" description="Acidic residues" evidence="1">
    <location>
        <begin position="63"/>
        <end position="82"/>
    </location>
</feature>
<accession>A0A9W8B278</accession>
<dbReference type="Proteomes" id="UP001151582">
    <property type="component" value="Unassembled WGS sequence"/>
</dbReference>
<organism evidence="2 3">
    <name type="scientific">Dimargaris verticillata</name>
    <dbReference type="NCBI Taxonomy" id="2761393"/>
    <lineage>
        <taxon>Eukaryota</taxon>
        <taxon>Fungi</taxon>
        <taxon>Fungi incertae sedis</taxon>
        <taxon>Zoopagomycota</taxon>
        <taxon>Kickxellomycotina</taxon>
        <taxon>Dimargaritomycetes</taxon>
        <taxon>Dimargaritales</taxon>
        <taxon>Dimargaritaceae</taxon>
        <taxon>Dimargaris</taxon>
    </lineage>
</organism>
<feature type="region of interest" description="Disordered" evidence="1">
    <location>
        <begin position="20"/>
        <end position="92"/>
    </location>
</feature>
<dbReference type="AlphaFoldDB" id="A0A9W8B278"/>
<dbReference type="PANTHER" id="PTHR14091">
    <property type="entry name" value="PERIODIC TRYPTOPHAN PROTEIN 1"/>
    <property type="match status" value="1"/>
</dbReference>
<reference evidence="2" key="1">
    <citation type="submission" date="2022-07" db="EMBL/GenBank/DDBJ databases">
        <title>Phylogenomic reconstructions and comparative analyses of Kickxellomycotina fungi.</title>
        <authorList>
            <person name="Reynolds N.K."/>
            <person name="Stajich J.E."/>
            <person name="Barry K."/>
            <person name="Grigoriev I.V."/>
            <person name="Crous P."/>
            <person name="Smith M.E."/>
        </authorList>
    </citation>
    <scope>NUCLEOTIDE SEQUENCE</scope>
    <source>
        <strain evidence="2">RSA 567</strain>
    </source>
</reference>